<protein>
    <submittedName>
        <fullName evidence="2">Uncharacterized protein</fullName>
    </submittedName>
</protein>
<proteinExistence type="predicted"/>
<reference evidence="2 3" key="1">
    <citation type="submission" date="2020-01" db="EMBL/GenBank/DDBJ databases">
        <authorList>
            <person name="Kim M.K."/>
        </authorList>
    </citation>
    <scope>NUCLEOTIDE SEQUENCE [LARGE SCALE GENOMIC DNA]</scope>
    <source>
        <strain evidence="2 3">172606-1</strain>
    </source>
</reference>
<accession>A0A6C0GFT3</accession>
<feature type="region of interest" description="Disordered" evidence="1">
    <location>
        <begin position="262"/>
        <end position="305"/>
    </location>
</feature>
<sequence length="305" mass="34606">MKASHTLKYLAFASVAGLWACNSQQYAQKNTEYDDLYFSSKDRKEVVYTASTSGNYNVGNTGVAGEDNTQKNVNPEYIQKYADQSKESNNSTNNETINSGTNASDSYSADNSYYDESYRSDNGINLARDYNRRYNTSGNNINAYPSYGYGNSGFYGGSSFYDPFYDPFYSRSSFYDPFYRPFVRMRPGIMLNFGLGFGWGGWNSWNSWNSFYDPFWGWNDPFYNRYAYNSWGRGWGDPYYYNPYRYYGGNYGGGNVIIVNPGNNNGGSNDPRTVRYSPRSSRGSSTVNDNFDNTPEADVQNVVAG</sequence>
<evidence type="ECO:0000313" key="3">
    <source>
        <dbReference type="Proteomes" id="UP000480178"/>
    </source>
</evidence>
<dbReference type="RefSeq" id="WP_162442778.1">
    <property type="nucleotide sequence ID" value="NZ_CP048222.1"/>
</dbReference>
<feature type="compositionally biased region" description="Low complexity" evidence="1">
    <location>
        <begin position="88"/>
        <end position="108"/>
    </location>
</feature>
<feature type="compositionally biased region" description="Polar residues" evidence="1">
    <location>
        <begin position="278"/>
        <end position="293"/>
    </location>
</feature>
<dbReference type="AlphaFoldDB" id="A0A6C0GFT3"/>
<name>A0A6C0GFT3_9BACT</name>
<keyword evidence="3" id="KW-1185">Reference proteome</keyword>
<feature type="region of interest" description="Disordered" evidence="1">
    <location>
        <begin position="84"/>
        <end position="108"/>
    </location>
</feature>
<dbReference type="KEGG" id="rhoz:GXP67_08660"/>
<evidence type="ECO:0000313" key="2">
    <source>
        <dbReference type="EMBL" id="QHT66725.1"/>
    </source>
</evidence>
<organism evidence="2 3">
    <name type="scientific">Rhodocytophaga rosea</name>
    <dbReference type="NCBI Taxonomy" id="2704465"/>
    <lineage>
        <taxon>Bacteria</taxon>
        <taxon>Pseudomonadati</taxon>
        <taxon>Bacteroidota</taxon>
        <taxon>Cytophagia</taxon>
        <taxon>Cytophagales</taxon>
        <taxon>Rhodocytophagaceae</taxon>
        <taxon>Rhodocytophaga</taxon>
    </lineage>
</organism>
<dbReference type="Proteomes" id="UP000480178">
    <property type="component" value="Chromosome"/>
</dbReference>
<dbReference type="EMBL" id="CP048222">
    <property type="protein sequence ID" value="QHT66725.1"/>
    <property type="molecule type" value="Genomic_DNA"/>
</dbReference>
<evidence type="ECO:0000256" key="1">
    <source>
        <dbReference type="SAM" id="MobiDB-lite"/>
    </source>
</evidence>
<gene>
    <name evidence="2" type="ORF">GXP67_08660</name>
</gene>